<dbReference type="AlphaFoldDB" id="I4B3P5"/>
<reference evidence="2 3" key="1">
    <citation type="submission" date="2012-06" db="EMBL/GenBank/DDBJ databases">
        <title>The complete chromosome of genome of Turneriella parva DSM 21527.</title>
        <authorList>
            <consortium name="US DOE Joint Genome Institute (JGI-PGF)"/>
            <person name="Lucas S."/>
            <person name="Han J."/>
            <person name="Lapidus A."/>
            <person name="Bruce D."/>
            <person name="Goodwin L."/>
            <person name="Pitluck S."/>
            <person name="Peters L."/>
            <person name="Kyrpides N."/>
            <person name="Mavromatis K."/>
            <person name="Ivanova N."/>
            <person name="Mikhailova N."/>
            <person name="Chertkov O."/>
            <person name="Detter J.C."/>
            <person name="Tapia R."/>
            <person name="Han C."/>
            <person name="Land M."/>
            <person name="Hauser L."/>
            <person name="Markowitz V."/>
            <person name="Cheng J.-F."/>
            <person name="Hugenholtz P."/>
            <person name="Woyke T."/>
            <person name="Wu D."/>
            <person name="Gronow S."/>
            <person name="Wellnitz S."/>
            <person name="Brambilla E."/>
            <person name="Klenk H.-P."/>
            <person name="Eisen J.A."/>
        </authorList>
    </citation>
    <scope>NUCLEOTIDE SEQUENCE [LARGE SCALE GENOMIC DNA]</scope>
    <source>
        <strain evidence="3">ATCC BAA-1111 / DSM 21527 / NCTC 11395 / H</strain>
    </source>
</reference>
<evidence type="ECO:0000313" key="3">
    <source>
        <dbReference type="Proteomes" id="UP000006048"/>
    </source>
</evidence>
<evidence type="ECO:0000256" key="1">
    <source>
        <dbReference type="SAM" id="Phobius"/>
    </source>
</evidence>
<name>I4B3P5_TURPD</name>
<feature type="transmembrane region" description="Helical" evidence="1">
    <location>
        <begin position="77"/>
        <end position="97"/>
    </location>
</feature>
<keyword evidence="1" id="KW-0472">Membrane</keyword>
<dbReference type="EMBL" id="CP002959">
    <property type="protein sequence ID" value="AFM11902.1"/>
    <property type="molecule type" value="Genomic_DNA"/>
</dbReference>
<dbReference type="KEGG" id="tpx:Turpa_1254"/>
<feature type="transmembrane region" description="Helical" evidence="1">
    <location>
        <begin position="270"/>
        <end position="288"/>
    </location>
</feature>
<proteinExistence type="predicted"/>
<dbReference type="Proteomes" id="UP000006048">
    <property type="component" value="Chromosome"/>
</dbReference>
<evidence type="ECO:0000313" key="2">
    <source>
        <dbReference type="EMBL" id="AFM11902.1"/>
    </source>
</evidence>
<accession>I4B3P5</accession>
<organism evidence="2 3">
    <name type="scientific">Turneriella parva (strain ATCC BAA-1111 / DSM 21527 / NCTC 11395 / H)</name>
    <name type="common">Leptospira parva</name>
    <dbReference type="NCBI Taxonomy" id="869212"/>
    <lineage>
        <taxon>Bacteria</taxon>
        <taxon>Pseudomonadati</taxon>
        <taxon>Spirochaetota</taxon>
        <taxon>Spirochaetia</taxon>
        <taxon>Leptospirales</taxon>
        <taxon>Leptospiraceae</taxon>
        <taxon>Turneriella</taxon>
    </lineage>
</organism>
<feature type="transmembrane region" description="Helical" evidence="1">
    <location>
        <begin position="20"/>
        <end position="37"/>
    </location>
</feature>
<feature type="transmembrane region" description="Helical" evidence="1">
    <location>
        <begin position="43"/>
        <end position="65"/>
    </location>
</feature>
<gene>
    <name evidence="2" type="ordered locus">Turpa_1254</name>
</gene>
<dbReference type="OrthoDB" id="246859at2"/>
<feature type="transmembrane region" description="Helical" evidence="1">
    <location>
        <begin position="336"/>
        <end position="355"/>
    </location>
</feature>
<dbReference type="HOGENOM" id="CLU_730946_0_0_12"/>
<protein>
    <submittedName>
        <fullName evidence="2">Uncharacterized protein</fullName>
    </submittedName>
</protein>
<sequence>MSPRSLVDYKHPNSRDQARFFAGTAAIGVGIAAAYFGGLNPYWLGWLAFAVAAFSVAGNDAIQTVGTFIESKEELHWLPKVLFLCGILVAVHIYAWQKHAGEIHFERLNSFPEVKNFNLIQLLAPLVLVVITRPKAPVSTTFLILGLFGSQNIEKRLVKSFVGYGIAFVCGIAVWGILARLDPHEYQDDHVPDEKTERYWSSLQWFSTLYLWIAWLLQDTANIAVFLPRQLSVTELAAALAIISLALMIIVRTNGGTIQEVVSEKSDIKWSKAATIVDLVYATVLLIFQQWSKMPMSTTWVFLGLLAGREIVLHTMTSRDQPYLDTFRKVGKDVVLASLGIAVSIFIFVLSSYFYPK</sequence>
<keyword evidence="3" id="KW-1185">Reference proteome</keyword>
<dbReference type="PATRIC" id="fig|869212.3.peg.1243"/>
<dbReference type="RefSeq" id="WP_014802418.1">
    <property type="nucleotide sequence ID" value="NC_018020.1"/>
</dbReference>
<dbReference type="STRING" id="869212.Turpa_1254"/>
<feature type="transmembrane region" description="Helical" evidence="1">
    <location>
        <begin position="117"/>
        <end position="149"/>
    </location>
</feature>
<feature type="transmembrane region" description="Helical" evidence="1">
    <location>
        <begin position="230"/>
        <end position="250"/>
    </location>
</feature>
<feature type="transmembrane region" description="Helical" evidence="1">
    <location>
        <begin position="161"/>
        <end position="179"/>
    </location>
</feature>
<keyword evidence="1" id="KW-0812">Transmembrane</keyword>
<feature type="transmembrane region" description="Helical" evidence="1">
    <location>
        <begin position="300"/>
        <end position="316"/>
    </location>
</feature>
<keyword evidence="1" id="KW-1133">Transmembrane helix</keyword>